<dbReference type="EMBL" id="CAWUHD010000034">
    <property type="protein sequence ID" value="CAK7220080.1"/>
    <property type="molecule type" value="Genomic_DNA"/>
</dbReference>
<sequence length="95" mass="10151">MTAPVSAHAHLGVPSPEWTEFSSKHPERLVQLVGTPEHMRSMMAAMKSKTATLVPAITEGIADVRDAQVPVSDGSTITVRIYTPDDGKTSRPGLV</sequence>
<reference evidence="2 3" key="1">
    <citation type="submission" date="2024-01" db="EMBL/GenBank/DDBJ databases">
        <authorList>
            <person name="Allen C."/>
            <person name="Tagirdzhanova G."/>
        </authorList>
    </citation>
    <scope>NUCLEOTIDE SEQUENCE [LARGE SCALE GENOMIC DNA]</scope>
</reference>
<protein>
    <submittedName>
        <fullName evidence="2">Uncharacterized protein</fullName>
    </submittedName>
</protein>
<evidence type="ECO:0000313" key="3">
    <source>
        <dbReference type="Proteomes" id="UP001642482"/>
    </source>
</evidence>
<feature type="region of interest" description="Disordered" evidence="1">
    <location>
        <begin position="1"/>
        <end position="23"/>
    </location>
</feature>
<comment type="caution">
    <text evidence="2">The sequence shown here is derived from an EMBL/GenBank/DDBJ whole genome shotgun (WGS) entry which is preliminary data.</text>
</comment>
<proteinExistence type="predicted"/>
<keyword evidence="3" id="KW-1185">Reference proteome</keyword>
<accession>A0ABP0BKV2</accession>
<name>A0ABP0BKV2_9PEZI</name>
<evidence type="ECO:0000256" key="1">
    <source>
        <dbReference type="SAM" id="MobiDB-lite"/>
    </source>
</evidence>
<evidence type="ECO:0000313" key="2">
    <source>
        <dbReference type="EMBL" id="CAK7220080.1"/>
    </source>
</evidence>
<organism evidence="2 3">
    <name type="scientific">Sporothrix eucalyptigena</name>
    <dbReference type="NCBI Taxonomy" id="1812306"/>
    <lineage>
        <taxon>Eukaryota</taxon>
        <taxon>Fungi</taxon>
        <taxon>Dikarya</taxon>
        <taxon>Ascomycota</taxon>
        <taxon>Pezizomycotina</taxon>
        <taxon>Sordariomycetes</taxon>
        <taxon>Sordariomycetidae</taxon>
        <taxon>Ophiostomatales</taxon>
        <taxon>Ophiostomataceae</taxon>
        <taxon>Sporothrix</taxon>
    </lineage>
</organism>
<dbReference type="Proteomes" id="UP001642482">
    <property type="component" value="Unassembled WGS sequence"/>
</dbReference>
<gene>
    <name evidence="2" type="ORF">SEUCBS140593_004112</name>
</gene>